<dbReference type="AlphaFoldDB" id="A0A1M5VMT9"/>
<keyword evidence="1" id="KW-0560">Oxidoreductase</keyword>
<evidence type="ECO:0000259" key="2">
    <source>
        <dbReference type="Pfam" id="PF01408"/>
    </source>
</evidence>
<keyword evidence="5" id="KW-1185">Reference proteome</keyword>
<sequence length="330" mass="36883">MKQVNWGIIGVGNVCEVKSAPAMYKTPNSSVISVMRRDAEKAKDYAKRHHIPEWTTNADEIINHPDINAVYIATPPKYHKAYALQVAEAGKACYIEKPMAITHQECVEITKAFKDKNLPLYIAYYRTCLPNFLKAKELIDNGTIGTLLNVQINLTKPLDVVDENYVKNNWRVDPKIAGDGYFYDLGSHQINILEFLIGDIEHVQGLAVNQSKINKSNDVVAANILFKNNVVGSCFWAFNNGISTRRDELIINGTKGNIKMTCFNDNPVVLTMADGSQQVFEINYPEHVQGPLIVSIVNDLINNTKKTYSTGKIGAKTNYWIEEISGLLSS</sequence>
<dbReference type="SUPFAM" id="SSF55347">
    <property type="entry name" value="Glyceraldehyde-3-phosphate dehydrogenase-like, C-terminal domain"/>
    <property type="match status" value="1"/>
</dbReference>
<dbReference type="Gene3D" id="3.40.50.720">
    <property type="entry name" value="NAD(P)-binding Rossmann-like Domain"/>
    <property type="match status" value="1"/>
</dbReference>
<feature type="domain" description="Gfo/Idh/MocA-like oxidoreductase N-terminal" evidence="2">
    <location>
        <begin position="4"/>
        <end position="122"/>
    </location>
</feature>
<dbReference type="InterPro" id="IPR000683">
    <property type="entry name" value="Gfo/Idh/MocA-like_OxRdtase_N"/>
</dbReference>
<dbReference type="InterPro" id="IPR036291">
    <property type="entry name" value="NAD(P)-bd_dom_sf"/>
</dbReference>
<dbReference type="Proteomes" id="UP000184109">
    <property type="component" value="Unassembled WGS sequence"/>
</dbReference>
<dbReference type="PANTHER" id="PTHR43818">
    <property type="entry name" value="BCDNA.GH03377"/>
    <property type="match status" value="1"/>
</dbReference>
<dbReference type="PANTHER" id="PTHR43818:SF11">
    <property type="entry name" value="BCDNA.GH03377"/>
    <property type="match status" value="1"/>
</dbReference>
<dbReference type="STRING" id="1195760.SAMN05444281_1915"/>
<dbReference type="Pfam" id="PF01408">
    <property type="entry name" value="GFO_IDH_MocA"/>
    <property type="match status" value="1"/>
</dbReference>
<dbReference type="GO" id="GO:0000166">
    <property type="term" value="F:nucleotide binding"/>
    <property type="evidence" value="ECO:0007669"/>
    <property type="project" value="InterPro"/>
</dbReference>
<evidence type="ECO:0000313" key="4">
    <source>
        <dbReference type="EMBL" id="SHH76364.1"/>
    </source>
</evidence>
<proteinExistence type="predicted"/>
<evidence type="ECO:0000256" key="1">
    <source>
        <dbReference type="ARBA" id="ARBA00023002"/>
    </source>
</evidence>
<feature type="domain" description="GFO/IDH/MocA-like oxidoreductase" evidence="3">
    <location>
        <begin position="132"/>
        <end position="258"/>
    </location>
</feature>
<dbReference type="OrthoDB" id="9795543at2"/>
<dbReference type="InterPro" id="IPR050463">
    <property type="entry name" value="Gfo/Idh/MocA_oxidrdct_glycsds"/>
</dbReference>
<evidence type="ECO:0000259" key="3">
    <source>
        <dbReference type="Pfam" id="PF22725"/>
    </source>
</evidence>
<name>A0A1M5VMT9_9FLAO</name>
<dbReference type="Gene3D" id="3.30.360.10">
    <property type="entry name" value="Dihydrodipicolinate Reductase, domain 2"/>
    <property type="match status" value="1"/>
</dbReference>
<reference evidence="5" key="1">
    <citation type="submission" date="2016-11" db="EMBL/GenBank/DDBJ databases">
        <authorList>
            <person name="Varghese N."/>
            <person name="Submissions S."/>
        </authorList>
    </citation>
    <scope>NUCLEOTIDE SEQUENCE [LARGE SCALE GENOMIC DNA]</scope>
    <source>
        <strain evidence="5">DSM 100572</strain>
    </source>
</reference>
<gene>
    <name evidence="4" type="ORF">SAMN05444281_1915</name>
</gene>
<dbReference type="InterPro" id="IPR055170">
    <property type="entry name" value="GFO_IDH_MocA-like_dom"/>
</dbReference>
<accession>A0A1M5VMT9</accession>
<dbReference type="EMBL" id="FQXQ01000003">
    <property type="protein sequence ID" value="SHH76364.1"/>
    <property type="molecule type" value="Genomic_DNA"/>
</dbReference>
<dbReference type="SUPFAM" id="SSF51735">
    <property type="entry name" value="NAD(P)-binding Rossmann-fold domains"/>
    <property type="match status" value="1"/>
</dbReference>
<dbReference type="GO" id="GO:0016491">
    <property type="term" value="F:oxidoreductase activity"/>
    <property type="evidence" value="ECO:0007669"/>
    <property type="project" value="UniProtKB-KW"/>
</dbReference>
<evidence type="ECO:0000313" key="5">
    <source>
        <dbReference type="Proteomes" id="UP000184109"/>
    </source>
</evidence>
<organism evidence="4 5">
    <name type="scientific">Wenyingzhuangia marina</name>
    <dbReference type="NCBI Taxonomy" id="1195760"/>
    <lineage>
        <taxon>Bacteria</taxon>
        <taxon>Pseudomonadati</taxon>
        <taxon>Bacteroidota</taxon>
        <taxon>Flavobacteriia</taxon>
        <taxon>Flavobacteriales</taxon>
        <taxon>Flavobacteriaceae</taxon>
        <taxon>Wenyingzhuangia</taxon>
    </lineage>
</organism>
<dbReference type="RefSeq" id="WP_073120865.1">
    <property type="nucleotide sequence ID" value="NZ_BMEN01000003.1"/>
</dbReference>
<protein>
    <submittedName>
        <fullName evidence="4">Predicted dehydrogenase</fullName>
    </submittedName>
</protein>
<dbReference type="Pfam" id="PF22725">
    <property type="entry name" value="GFO_IDH_MocA_C3"/>
    <property type="match status" value="1"/>
</dbReference>